<name>A0A914UNJ0_9BILA</name>
<organism evidence="1 2">
    <name type="scientific">Plectus sambesii</name>
    <dbReference type="NCBI Taxonomy" id="2011161"/>
    <lineage>
        <taxon>Eukaryota</taxon>
        <taxon>Metazoa</taxon>
        <taxon>Ecdysozoa</taxon>
        <taxon>Nematoda</taxon>
        <taxon>Chromadorea</taxon>
        <taxon>Plectida</taxon>
        <taxon>Plectina</taxon>
        <taxon>Plectoidea</taxon>
        <taxon>Plectidae</taxon>
        <taxon>Plectus</taxon>
    </lineage>
</organism>
<protein>
    <submittedName>
        <fullName evidence="2">Uncharacterized protein</fullName>
    </submittedName>
</protein>
<sequence>MRAKTVFSLAQRSGRPISDRPPWRLRASVAARGRVGLISVHEHMRSGSRSCSFISIGLVVSTTGGPRD</sequence>
<keyword evidence="1" id="KW-1185">Reference proteome</keyword>
<dbReference type="WBParaSite" id="PSAMB.scaffold1102size35919.g11058.t1">
    <property type="protein sequence ID" value="PSAMB.scaffold1102size35919.g11058.t1"/>
    <property type="gene ID" value="PSAMB.scaffold1102size35919.g11058"/>
</dbReference>
<dbReference type="AlphaFoldDB" id="A0A914UNJ0"/>
<evidence type="ECO:0000313" key="1">
    <source>
        <dbReference type="Proteomes" id="UP000887566"/>
    </source>
</evidence>
<accession>A0A914UNJ0</accession>
<proteinExistence type="predicted"/>
<reference evidence="2" key="1">
    <citation type="submission" date="2022-11" db="UniProtKB">
        <authorList>
            <consortium name="WormBaseParasite"/>
        </authorList>
    </citation>
    <scope>IDENTIFICATION</scope>
</reference>
<dbReference type="Proteomes" id="UP000887566">
    <property type="component" value="Unplaced"/>
</dbReference>
<evidence type="ECO:0000313" key="2">
    <source>
        <dbReference type="WBParaSite" id="PSAMB.scaffold1102size35919.g11058.t1"/>
    </source>
</evidence>